<protein>
    <submittedName>
        <fullName evidence="3">FecR domain-containing protein</fullName>
    </submittedName>
</protein>
<dbReference type="InterPro" id="IPR013320">
    <property type="entry name" value="ConA-like_dom_sf"/>
</dbReference>
<dbReference type="RefSeq" id="WP_274153686.1">
    <property type="nucleotide sequence ID" value="NZ_CP117812.1"/>
</dbReference>
<sequence>MDKRDKLIASYCDGLISDKESIELEQILADSADARQKLIEYINIDAGLKEIADAENDIIAFPQSKVKKKANKWIYAAAALFIINLALVFQPSENQEVLLEENNIPELTEEKTLDFKHNAVAKITKMINVDFGKDIQKTKALNPGLITLKSGILQIEFFSGATMVLEGPAEINVKSAMEVACLSGKMHVKVPETAQGFIVDTGNMQVHDLGTEFAIDMNSPSPEVHVLDGEVEIHHDNKKLKTLLKDDSISWDNQNQLLSEIASRDDFISYRQIGNLKEDHFQARQAEWQSHIEELKNRNDLVLLYDFRKENDWQRSLQNQASHGEMEGAIIGAQWSEGRWKGKSSLDFKSINDRIRLHIPGQYDAMTMTCWVKIDSFDRWLSSLLLTDGFKAGALHWQLSDSGEMILGAKHSANRSGNYYDSAYNVFSPQVIKLDAMGEWAHLAMVYDSKNQAIRQYLNGALIDSGEIIKSQTIKLGNSEIANWSNNPKNNKDIRSFNGRMDEFIIFSSALASEEIKNLYESGKP</sequence>
<dbReference type="Proteomes" id="UP001214250">
    <property type="component" value="Chromosome 2"/>
</dbReference>
<dbReference type="Pfam" id="PF13385">
    <property type="entry name" value="Laminin_G_3"/>
    <property type="match status" value="1"/>
</dbReference>
<feature type="transmembrane region" description="Helical" evidence="1">
    <location>
        <begin position="73"/>
        <end position="89"/>
    </location>
</feature>
<dbReference type="SUPFAM" id="SSF49899">
    <property type="entry name" value="Concanavalin A-like lectins/glucanases"/>
    <property type="match status" value="1"/>
</dbReference>
<proteinExistence type="predicted"/>
<evidence type="ECO:0000313" key="3">
    <source>
        <dbReference type="EMBL" id="WDE98817.1"/>
    </source>
</evidence>
<gene>
    <name evidence="3" type="ORF">PQO03_13335</name>
</gene>
<keyword evidence="4" id="KW-1185">Reference proteome</keyword>
<feature type="domain" description="FecR protein" evidence="2">
    <location>
        <begin position="147"/>
        <end position="232"/>
    </location>
</feature>
<keyword evidence="1" id="KW-0472">Membrane</keyword>
<organism evidence="3 4">
    <name type="scientific">Lentisphaera profundi</name>
    <dbReference type="NCBI Taxonomy" id="1658616"/>
    <lineage>
        <taxon>Bacteria</taxon>
        <taxon>Pseudomonadati</taxon>
        <taxon>Lentisphaerota</taxon>
        <taxon>Lentisphaeria</taxon>
        <taxon>Lentisphaerales</taxon>
        <taxon>Lentisphaeraceae</taxon>
        <taxon>Lentisphaera</taxon>
    </lineage>
</organism>
<dbReference type="Gene3D" id="2.60.120.200">
    <property type="match status" value="1"/>
</dbReference>
<dbReference type="Gene3D" id="2.60.120.1440">
    <property type="match status" value="1"/>
</dbReference>
<evidence type="ECO:0000259" key="2">
    <source>
        <dbReference type="Pfam" id="PF04773"/>
    </source>
</evidence>
<dbReference type="Pfam" id="PF04773">
    <property type="entry name" value="FecR"/>
    <property type="match status" value="1"/>
</dbReference>
<evidence type="ECO:0000256" key="1">
    <source>
        <dbReference type="SAM" id="Phobius"/>
    </source>
</evidence>
<dbReference type="InterPro" id="IPR012373">
    <property type="entry name" value="Ferrdict_sens_TM"/>
</dbReference>
<dbReference type="EMBL" id="CP117812">
    <property type="protein sequence ID" value="WDE98817.1"/>
    <property type="molecule type" value="Genomic_DNA"/>
</dbReference>
<keyword evidence="1" id="KW-1133">Transmembrane helix</keyword>
<dbReference type="InterPro" id="IPR006860">
    <property type="entry name" value="FecR"/>
</dbReference>
<dbReference type="PANTHER" id="PTHR30273:SF2">
    <property type="entry name" value="PROTEIN FECR"/>
    <property type="match status" value="1"/>
</dbReference>
<reference evidence="3 4" key="1">
    <citation type="submission" date="2023-02" db="EMBL/GenBank/DDBJ databases">
        <title>Genome sequence of Lentisphaera profundi SAORIC-696.</title>
        <authorList>
            <person name="Kim e."/>
            <person name="Cho J.-C."/>
            <person name="Choi A."/>
            <person name="Kang I."/>
        </authorList>
    </citation>
    <scope>NUCLEOTIDE SEQUENCE [LARGE SCALE GENOMIC DNA]</scope>
    <source>
        <strain evidence="3 4">SAORIC-696</strain>
    </source>
</reference>
<name>A0ABY7W119_9BACT</name>
<keyword evidence="1" id="KW-0812">Transmembrane</keyword>
<dbReference type="PANTHER" id="PTHR30273">
    <property type="entry name" value="PERIPLASMIC SIGNAL SENSOR AND SIGMA FACTOR ACTIVATOR FECR-RELATED"/>
    <property type="match status" value="1"/>
</dbReference>
<accession>A0ABY7W119</accession>
<evidence type="ECO:0000313" key="4">
    <source>
        <dbReference type="Proteomes" id="UP001214250"/>
    </source>
</evidence>